<evidence type="ECO:0000313" key="1">
    <source>
        <dbReference type="EMBL" id="MFC4639795.1"/>
    </source>
</evidence>
<sequence>MQWLTVISTSLVLLLVGCDGIIAEPLAGKYVLITEYEDTHQYTIGVRAGGGHSLDVMWVSRIAHNDAFIIAKANDGYYIVRVAAEQILGPLSESAFQKKRIALRVPAVLRLKTLPSLDSSNSPENPY</sequence>
<accession>A0ABV9IBR8</accession>
<protein>
    <recommendedName>
        <fullName evidence="3">DUF3997 domain-containing protein</fullName>
    </recommendedName>
</protein>
<reference evidence="2" key="1">
    <citation type="journal article" date="2019" name="Int. J. Syst. Evol. Microbiol.">
        <title>The Global Catalogue of Microorganisms (GCM) 10K type strain sequencing project: providing services to taxonomists for standard genome sequencing and annotation.</title>
        <authorList>
            <consortium name="The Broad Institute Genomics Platform"/>
            <consortium name="The Broad Institute Genome Sequencing Center for Infectious Disease"/>
            <person name="Wu L."/>
            <person name="Ma J."/>
        </authorList>
    </citation>
    <scope>NUCLEOTIDE SEQUENCE [LARGE SCALE GENOMIC DNA]</scope>
    <source>
        <strain evidence="2">CCUG 55995</strain>
    </source>
</reference>
<name>A0ABV9IBR8_9DEIO</name>
<evidence type="ECO:0008006" key="3">
    <source>
        <dbReference type="Google" id="ProtNLM"/>
    </source>
</evidence>
<organism evidence="1 2">
    <name type="scientific">Deinococcus hohokamensis</name>
    <dbReference type="NCBI Taxonomy" id="309883"/>
    <lineage>
        <taxon>Bacteria</taxon>
        <taxon>Thermotogati</taxon>
        <taxon>Deinococcota</taxon>
        <taxon>Deinococci</taxon>
        <taxon>Deinococcales</taxon>
        <taxon>Deinococcaceae</taxon>
        <taxon>Deinococcus</taxon>
    </lineage>
</organism>
<keyword evidence="2" id="KW-1185">Reference proteome</keyword>
<evidence type="ECO:0000313" key="2">
    <source>
        <dbReference type="Proteomes" id="UP001595952"/>
    </source>
</evidence>
<gene>
    <name evidence="1" type="ORF">ACFO0D_15770</name>
</gene>
<dbReference type="EMBL" id="JBHSEI010000010">
    <property type="protein sequence ID" value="MFC4639795.1"/>
    <property type="molecule type" value="Genomic_DNA"/>
</dbReference>
<dbReference type="RefSeq" id="WP_380062772.1">
    <property type="nucleotide sequence ID" value="NZ_JBHSEI010000010.1"/>
</dbReference>
<dbReference type="Proteomes" id="UP001595952">
    <property type="component" value="Unassembled WGS sequence"/>
</dbReference>
<comment type="caution">
    <text evidence="1">The sequence shown here is derived from an EMBL/GenBank/DDBJ whole genome shotgun (WGS) entry which is preliminary data.</text>
</comment>
<proteinExistence type="predicted"/>